<keyword evidence="5 11" id="KW-0575">Peroxidase</keyword>
<evidence type="ECO:0000256" key="1">
    <source>
        <dbReference type="ARBA" id="ARBA00000189"/>
    </source>
</evidence>
<protein>
    <recommendedName>
        <fullName evidence="4">peroxidase</fullName>
        <ecNumber evidence="4">1.11.1.7</ecNumber>
    </recommendedName>
</protein>
<comment type="caution">
    <text evidence="11">The sequence shown here is derived from an EMBL/GenBank/DDBJ whole genome shotgun (WGS) entry which is preliminary data.</text>
</comment>
<dbReference type="InterPro" id="IPR010255">
    <property type="entry name" value="Haem_peroxidase_sf"/>
</dbReference>
<dbReference type="InterPro" id="IPR000823">
    <property type="entry name" value="Peroxidase_pln"/>
</dbReference>
<evidence type="ECO:0000256" key="9">
    <source>
        <dbReference type="ARBA" id="ARBA00023004"/>
    </source>
</evidence>
<keyword evidence="8 11" id="KW-0560">Oxidoreductase</keyword>
<dbReference type="SUPFAM" id="SSF48113">
    <property type="entry name" value="Heme-dependent peroxidases"/>
    <property type="match status" value="1"/>
</dbReference>
<dbReference type="PROSITE" id="PS50873">
    <property type="entry name" value="PEROXIDASE_4"/>
    <property type="match status" value="1"/>
</dbReference>
<evidence type="ECO:0000256" key="3">
    <source>
        <dbReference type="ARBA" id="ARBA00001970"/>
    </source>
</evidence>
<dbReference type="PANTHER" id="PTHR31517">
    <property type="match status" value="1"/>
</dbReference>
<evidence type="ECO:0000313" key="11">
    <source>
        <dbReference type="EMBL" id="RHN55941.1"/>
    </source>
</evidence>
<dbReference type="EMBL" id="PSQE01000005">
    <property type="protein sequence ID" value="RHN55941.1"/>
    <property type="molecule type" value="Genomic_DNA"/>
</dbReference>
<dbReference type="Gene3D" id="1.10.420.10">
    <property type="entry name" value="Peroxidase, domain 2"/>
    <property type="match status" value="1"/>
</dbReference>
<evidence type="ECO:0000256" key="7">
    <source>
        <dbReference type="ARBA" id="ARBA00022723"/>
    </source>
</evidence>
<evidence type="ECO:0000256" key="5">
    <source>
        <dbReference type="ARBA" id="ARBA00022559"/>
    </source>
</evidence>
<evidence type="ECO:0000256" key="6">
    <source>
        <dbReference type="ARBA" id="ARBA00022617"/>
    </source>
</evidence>
<evidence type="ECO:0000256" key="8">
    <source>
        <dbReference type="ARBA" id="ARBA00023002"/>
    </source>
</evidence>
<proteinExistence type="predicted"/>
<evidence type="ECO:0000259" key="10">
    <source>
        <dbReference type="PROSITE" id="PS50873"/>
    </source>
</evidence>
<dbReference type="GO" id="GO:0140825">
    <property type="term" value="F:lactoperoxidase activity"/>
    <property type="evidence" value="ECO:0007669"/>
    <property type="project" value="UniProtKB-EC"/>
</dbReference>
<dbReference type="GO" id="GO:0006979">
    <property type="term" value="P:response to oxidative stress"/>
    <property type="evidence" value="ECO:0007669"/>
    <property type="project" value="InterPro"/>
</dbReference>
<name>A0A396HTT9_MEDTR</name>
<dbReference type="Gramene" id="rna31235">
    <property type="protein sequence ID" value="RHN55941.1"/>
    <property type="gene ID" value="gene31235"/>
</dbReference>
<dbReference type="InterPro" id="IPR002016">
    <property type="entry name" value="Haem_peroxidase"/>
</dbReference>
<organism evidence="11 12">
    <name type="scientific">Medicago truncatula</name>
    <name type="common">Barrel medic</name>
    <name type="synonym">Medicago tribuloides</name>
    <dbReference type="NCBI Taxonomy" id="3880"/>
    <lineage>
        <taxon>Eukaryota</taxon>
        <taxon>Viridiplantae</taxon>
        <taxon>Streptophyta</taxon>
        <taxon>Embryophyta</taxon>
        <taxon>Tracheophyta</taxon>
        <taxon>Spermatophyta</taxon>
        <taxon>Magnoliopsida</taxon>
        <taxon>eudicotyledons</taxon>
        <taxon>Gunneridae</taxon>
        <taxon>Pentapetalae</taxon>
        <taxon>rosids</taxon>
        <taxon>fabids</taxon>
        <taxon>Fabales</taxon>
        <taxon>Fabaceae</taxon>
        <taxon>Papilionoideae</taxon>
        <taxon>50 kb inversion clade</taxon>
        <taxon>NPAAA clade</taxon>
        <taxon>Hologalegina</taxon>
        <taxon>IRL clade</taxon>
        <taxon>Trifolieae</taxon>
        <taxon>Medicago</taxon>
    </lineage>
</organism>
<feature type="domain" description="Plant heme peroxidase family profile" evidence="10">
    <location>
        <begin position="1"/>
        <end position="71"/>
    </location>
</feature>
<comment type="catalytic activity">
    <reaction evidence="1">
        <text>2 a phenolic donor + H2O2 = 2 a phenolic radical donor + 2 H2O</text>
        <dbReference type="Rhea" id="RHEA:56136"/>
        <dbReference type="ChEBI" id="CHEBI:15377"/>
        <dbReference type="ChEBI" id="CHEBI:16240"/>
        <dbReference type="ChEBI" id="CHEBI:139520"/>
        <dbReference type="ChEBI" id="CHEBI:139521"/>
        <dbReference type="EC" id="1.11.1.7"/>
    </reaction>
</comment>
<keyword evidence="9" id="KW-0408">Iron</keyword>
<comment type="cofactor">
    <cofactor evidence="3">
        <name>heme b</name>
        <dbReference type="ChEBI" id="CHEBI:60344"/>
    </cofactor>
</comment>
<dbReference type="GO" id="GO:0020037">
    <property type="term" value="F:heme binding"/>
    <property type="evidence" value="ECO:0007669"/>
    <property type="project" value="InterPro"/>
</dbReference>
<dbReference type="PANTHER" id="PTHR31517:SF48">
    <property type="entry name" value="PEROXIDASE 16-RELATED"/>
    <property type="match status" value="1"/>
</dbReference>
<reference evidence="12" key="1">
    <citation type="journal article" date="2018" name="Nat. Plants">
        <title>Whole-genome landscape of Medicago truncatula symbiotic genes.</title>
        <authorList>
            <person name="Pecrix Y."/>
            <person name="Staton S.E."/>
            <person name="Sallet E."/>
            <person name="Lelandais-Briere C."/>
            <person name="Moreau S."/>
            <person name="Carrere S."/>
            <person name="Blein T."/>
            <person name="Jardinaud M.F."/>
            <person name="Latrasse D."/>
            <person name="Zouine M."/>
            <person name="Zahm M."/>
            <person name="Kreplak J."/>
            <person name="Mayjonade B."/>
            <person name="Satge C."/>
            <person name="Perez M."/>
            <person name="Cauet S."/>
            <person name="Marande W."/>
            <person name="Chantry-Darmon C."/>
            <person name="Lopez-Roques C."/>
            <person name="Bouchez O."/>
            <person name="Berard A."/>
            <person name="Debelle F."/>
            <person name="Munos S."/>
            <person name="Bendahmane A."/>
            <person name="Berges H."/>
            <person name="Niebel A."/>
            <person name="Buitink J."/>
            <person name="Frugier F."/>
            <person name="Benhamed M."/>
            <person name="Crespi M."/>
            <person name="Gouzy J."/>
            <person name="Gamas P."/>
        </authorList>
    </citation>
    <scope>NUCLEOTIDE SEQUENCE [LARGE SCALE GENOMIC DNA]</scope>
    <source>
        <strain evidence="12">cv. Jemalong A17</strain>
    </source>
</reference>
<dbReference type="GO" id="GO:0046872">
    <property type="term" value="F:metal ion binding"/>
    <property type="evidence" value="ECO:0007669"/>
    <property type="project" value="UniProtKB-KW"/>
</dbReference>
<dbReference type="EC" id="1.11.1.7" evidence="4"/>
<keyword evidence="7" id="KW-0479">Metal-binding</keyword>
<gene>
    <name evidence="11" type="ORF">MtrunA17_Chr5g0423911</name>
</gene>
<dbReference type="Proteomes" id="UP000265566">
    <property type="component" value="Chromosome 5"/>
</dbReference>
<keyword evidence="6" id="KW-0349">Heme</keyword>
<accession>A0A396HTT9</accession>
<comment type="cofactor">
    <cofactor evidence="2">
        <name>Ca(2+)</name>
        <dbReference type="ChEBI" id="CHEBI:29108"/>
    </cofactor>
</comment>
<dbReference type="AlphaFoldDB" id="A0A396HTT9"/>
<sequence length="112" mass="12414">MYYINLLNHQGVFPSDQDLASHPTTKEIVNLFASNQNEFSNKFANAFVKVSQLSVLIGNQGEIRKSCFAPSNRQSNNGVCGRRGGGNCSKHINYCKIIINLTVISNNFSFLV</sequence>
<evidence type="ECO:0000256" key="4">
    <source>
        <dbReference type="ARBA" id="ARBA00012313"/>
    </source>
</evidence>
<evidence type="ECO:0000256" key="2">
    <source>
        <dbReference type="ARBA" id="ARBA00001913"/>
    </source>
</evidence>
<evidence type="ECO:0000313" key="12">
    <source>
        <dbReference type="Proteomes" id="UP000265566"/>
    </source>
</evidence>